<comment type="caution">
    <text evidence="2">The sequence shown here is derived from an EMBL/GenBank/DDBJ whole genome shotgun (WGS) entry which is preliminary data.</text>
</comment>
<sequence length="1900" mass="199338">MWRTSPGIRDRGGSNCKVAGGGNLEVWNPTVLIVVATAFHIIAREPLKHQTSQTGCSHLTGRCLGVSFSETHNCTHCATQSLIKTRFCVLVMIPNEESYSRRRLRGCPQPHQGETRTLTPDSGRGTRMAWAGRMAAWLLSQAGETAGHTAAASELPVATGPANGTARSSEEGVLAPSGLPALAPEGPRLLDGQGGQRQREQRLEKQGDSGPGRSRSLRERQQGWALPREGDVRAGPRAGVSKRGQGPADPPDTLGAPVILRPPSQGSRCCLCTHPLWTQGGGSALRGPRDTDSSAGFSKTDTQPRRSPCLGLTQGCAMPGPGPALLPAFLAGAGLSASDSRSLLSRGPDKAAPPPFAARAAEPTEAALGDAASPGVPRSAPRALLPAPFPLLPQACLFHPHVFLTFCKLGVGCCGLAPCRLEPSPGLGLGRRGLQAGPCYLCTLSLPSLQLAGWALLASPVTSPLFLQPRPSLPTPLASALPVPLVKQHLGRPLGWSTNPLEACSRTTGLWVWLPLRDLGGLLHIHSPWQHWVPGLVPGTLVDEKGWGWGWTGQRDICNGLAQLCVILLFRALQGLCLAESHFLPTHSFVPQNVLPRVPSSIACFSFFPAPAVARPPVVRCPQLPHCFGGCRTSQYAMHRLDIQVASDGFIAINKRGGQEPPRAACSFCSCFGGKGSQKGIAAGSVCPKGHGGPSLVWVPGTTASFMRMVFPSLVGPPRWSLAAPAQLVSGITASQGTSIPLPLPQTEPGSPSLEPAPTFQSRPSVGSACPICLGAGSSGHGAGRGRAALPASNSTPPPAAHPARAQAAGQPQRSCVHVPCQCKALSCLQGVLKTPEETAAQGQKEGPLRLLGGARARAPGHRLWPRCFPCVSGILSELWETQKGRLQVCPASVRPSWALWSPLAPGRGAHPRLAHSLAHMKVPSFPGLRVPIRNVPISGRRGRRGAPWEKLVTGREHAGLTAGLLACAPGKGPRVPGGKADSGGQGQGRAPALPFSLVLRLPEPLSLQPRRVGGQGGRRLCLEPLGQWQARSGLSGRTAAVLHAARTHRNSGLLAAKCMVLKNDPINRCRPIQTRPPPSPTWKKPLKTLKKKSPGFVGLISISPVTGALPSHLLTTGAICRPEQVGPGFGSGSCIPRIPPGRPARPAWLLVPSSAWRGPTGDPRPGARRGLRAAGLHRGDLKFRLIHVEDLDAGPPASPLGRSPKQGRGPGLSPGSSRKGQLRGQGLQSYHRTAPGNLHGQPPWEAAPGLEVSQGASLLVGRRREPRDGSWPCKEKPHCHILSRAVFSPVCSALSVLGKLRPGRNSRVGAQLGLEVAFWIPGLRAAGLLGPWGHGGDAWEGQQRLRGEGDTVSQTGCPGVISRGKGILTQNPTDLGRQEPCSLQAAPAAPCNGGLAEVGRPVGQSGEQGLEARGPGRLPALGLAIKGQSSAPSSACCEGHHSIPAMRSAPRAASVFTSPDSMVVPTACGSLGSFSTSLTGITMKDEGFHWGGTGSCENTARKTHLVGRSREESQVNGHWLRRAWWRDPSEWGGPDQSTWESGLSSEFQGGGQSGKLQPAESRFGPKGNGKPALSLKLGRWREATSFESHIMERIPNELCSGPGSQGDADALLHPDLVLLPLAVTASSSKAAGPRRLGLLGTESHNQLGAGGQIGTLLTLPASLGSCIHDNHTTQIPWAFPFQRLCPSVSTGSCDIFGVSIFSWEMRLHAILPAVQGCGHGAADIMTTSTTLRPMCLAERAGLGARTPAPYSPCAPEPSSLATPSPFVTGGGGTCLGHTQQTIEQPARRDSRCGPRAPCSEGREDPVNPAGGPAGELVGRVQGTQLPEDATPRVSHPRRNGRAPPPLKSRGELCFSLGRRCRASSGCSHSSGAPALSCRHHHTSVFRKCWRRAGTRRLWG</sequence>
<dbReference type="Proteomes" id="UP000299084">
    <property type="component" value="Unassembled WGS sequence"/>
</dbReference>
<proteinExistence type="predicted"/>
<feature type="compositionally biased region" description="Polar residues" evidence="1">
    <location>
        <begin position="1536"/>
        <end position="1548"/>
    </location>
</feature>
<feature type="region of interest" description="Disordered" evidence="1">
    <location>
        <begin position="340"/>
        <end position="377"/>
    </location>
</feature>
<name>A0A5N4EB38_CAMDR</name>
<organism evidence="2 3">
    <name type="scientific">Camelus dromedarius</name>
    <name type="common">Dromedary</name>
    <name type="synonym">Arabian camel</name>
    <dbReference type="NCBI Taxonomy" id="9838"/>
    <lineage>
        <taxon>Eukaryota</taxon>
        <taxon>Metazoa</taxon>
        <taxon>Chordata</taxon>
        <taxon>Craniata</taxon>
        <taxon>Vertebrata</taxon>
        <taxon>Euteleostomi</taxon>
        <taxon>Mammalia</taxon>
        <taxon>Eutheria</taxon>
        <taxon>Laurasiatheria</taxon>
        <taxon>Artiodactyla</taxon>
        <taxon>Tylopoda</taxon>
        <taxon>Camelidae</taxon>
        <taxon>Camelus</taxon>
    </lineage>
</organism>
<feature type="region of interest" description="Disordered" evidence="1">
    <location>
        <begin position="1193"/>
        <end position="1249"/>
    </location>
</feature>
<evidence type="ECO:0000313" key="2">
    <source>
        <dbReference type="EMBL" id="KAB1280587.1"/>
    </source>
</evidence>
<dbReference type="EMBL" id="JWIN03000004">
    <property type="protein sequence ID" value="KAB1280587.1"/>
    <property type="molecule type" value="Genomic_DNA"/>
</dbReference>
<keyword evidence="3" id="KW-1185">Reference proteome</keyword>
<feature type="region of interest" description="Disordered" evidence="1">
    <location>
        <begin position="1531"/>
        <end position="1574"/>
    </location>
</feature>
<feature type="compositionally biased region" description="Low complexity" evidence="1">
    <location>
        <begin position="357"/>
        <end position="367"/>
    </location>
</feature>
<feature type="region of interest" description="Disordered" evidence="1">
    <location>
        <begin position="783"/>
        <end position="807"/>
    </location>
</feature>
<reference evidence="2 3" key="1">
    <citation type="journal article" date="2019" name="Mol. Ecol. Resour.">
        <title>Improving Illumina assemblies with Hi-C and long reads: an example with the North African dromedary.</title>
        <authorList>
            <person name="Elbers J.P."/>
            <person name="Rogers M.F."/>
            <person name="Perelman P.L."/>
            <person name="Proskuryakova A.A."/>
            <person name="Serdyukova N.A."/>
            <person name="Johnson W.E."/>
            <person name="Horin P."/>
            <person name="Corander J."/>
            <person name="Murphy D."/>
            <person name="Burger P.A."/>
        </authorList>
    </citation>
    <scope>NUCLEOTIDE SEQUENCE [LARGE SCALE GENOMIC DNA]</scope>
    <source>
        <strain evidence="2">Drom800</strain>
        <tissue evidence="2">Blood</tissue>
    </source>
</reference>
<accession>A0A5N4EB38</accession>
<gene>
    <name evidence="2" type="ORF">Cadr_000016462</name>
</gene>
<feature type="region of interest" description="Disordered" evidence="1">
    <location>
        <begin position="1772"/>
        <end position="1849"/>
    </location>
</feature>
<feature type="region of interest" description="Disordered" evidence="1">
    <location>
        <begin position="157"/>
        <end position="260"/>
    </location>
</feature>
<feature type="compositionally biased region" description="Basic and acidic residues" evidence="1">
    <location>
        <begin position="197"/>
        <end position="207"/>
    </location>
</feature>
<feature type="region of interest" description="Disordered" evidence="1">
    <location>
        <begin position="101"/>
        <end position="125"/>
    </location>
</feature>
<protein>
    <submittedName>
        <fullName evidence="2">Uncharacterized protein</fullName>
    </submittedName>
</protein>
<feature type="region of interest" description="Disordered" evidence="1">
    <location>
        <begin position="739"/>
        <end position="761"/>
    </location>
</feature>
<evidence type="ECO:0000256" key="1">
    <source>
        <dbReference type="SAM" id="MobiDB-lite"/>
    </source>
</evidence>
<evidence type="ECO:0000313" key="3">
    <source>
        <dbReference type="Proteomes" id="UP000299084"/>
    </source>
</evidence>
<feature type="region of interest" description="Disordered" evidence="1">
    <location>
        <begin position="280"/>
        <end position="308"/>
    </location>
</feature>